<dbReference type="InterPro" id="IPR006913">
    <property type="entry name" value="CENP-V/GFA"/>
</dbReference>
<dbReference type="Proteomes" id="UP000007883">
    <property type="component" value="Chromosome"/>
</dbReference>
<dbReference type="Gene3D" id="3.90.1590.10">
    <property type="entry name" value="glutathione-dependent formaldehyde- activating enzyme (gfa)"/>
    <property type="match status" value="1"/>
</dbReference>
<dbReference type="AlphaFoldDB" id="I0HRM9"/>
<feature type="domain" description="CENP-V/GFA" evidence="5">
    <location>
        <begin position="10"/>
        <end position="123"/>
    </location>
</feature>
<name>I0HRM9_RUBGI</name>
<evidence type="ECO:0000256" key="1">
    <source>
        <dbReference type="ARBA" id="ARBA00005495"/>
    </source>
</evidence>
<evidence type="ECO:0000256" key="3">
    <source>
        <dbReference type="ARBA" id="ARBA00022833"/>
    </source>
</evidence>
<dbReference type="HOGENOM" id="CLU_055491_4_0_4"/>
<dbReference type="PANTHER" id="PTHR33337:SF40">
    <property type="entry name" value="CENP-V_GFA DOMAIN-CONTAINING PROTEIN-RELATED"/>
    <property type="match status" value="1"/>
</dbReference>
<keyword evidence="3" id="KW-0862">Zinc</keyword>
<keyword evidence="2" id="KW-0479">Metal-binding</keyword>
<dbReference type="Pfam" id="PF04828">
    <property type="entry name" value="GFA"/>
    <property type="match status" value="1"/>
</dbReference>
<evidence type="ECO:0000256" key="2">
    <source>
        <dbReference type="ARBA" id="ARBA00022723"/>
    </source>
</evidence>
<evidence type="ECO:0000313" key="7">
    <source>
        <dbReference type="Proteomes" id="UP000007883"/>
    </source>
</evidence>
<dbReference type="EMBL" id="AP012320">
    <property type="protein sequence ID" value="BAL95666.1"/>
    <property type="molecule type" value="Genomic_DNA"/>
</dbReference>
<dbReference type="PROSITE" id="PS51891">
    <property type="entry name" value="CENP_V_GFA"/>
    <property type="match status" value="1"/>
</dbReference>
<evidence type="ECO:0000256" key="4">
    <source>
        <dbReference type="ARBA" id="ARBA00023239"/>
    </source>
</evidence>
<dbReference type="GO" id="GO:0016846">
    <property type="term" value="F:carbon-sulfur lyase activity"/>
    <property type="evidence" value="ECO:0007669"/>
    <property type="project" value="InterPro"/>
</dbReference>
<comment type="similarity">
    <text evidence="1">Belongs to the Gfa family.</text>
</comment>
<dbReference type="SUPFAM" id="SSF51316">
    <property type="entry name" value="Mss4-like"/>
    <property type="match status" value="1"/>
</dbReference>
<accession>I0HRM9</accession>
<evidence type="ECO:0000259" key="5">
    <source>
        <dbReference type="PROSITE" id="PS51891"/>
    </source>
</evidence>
<organism evidence="6 7">
    <name type="scientific">Rubrivivax gelatinosus (strain NBRC 100245 / IL144)</name>
    <dbReference type="NCBI Taxonomy" id="983917"/>
    <lineage>
        <taxon>Bacteria</taxon>
        <taxon>Pseudomonadati</taxon>
        <taxon>Pseudomonadota</taxon>
        <taxon>Betaproteobacteria</taxon>
        <taxon>Burkholderiales</taxon>
        <taxon>Sphaerotilaceae</taxon>
        <taxon>Rubrivivax</taxon>
    </lineage>
</organism>
<keyword evidence="7" id="KW-1185">Reference proteome</keyword>
<evidence type="ECO:0000313" key="6">
    <source>
        <dbReference type="EMBL" id="BAL95666.1"/>
    </source>
</evidence>
<gene>
    <name evidence="6" type="ordered locus">RGE_23250</name>
</gene>
<sequence length="155" mass="17276">MRAPGAVMALWGGCYCGAVRYRADTVFDAGYCHCSICRRISGAAAVCWFSVREEDFELIQGEVAQLASSPHFTRHFCPRCGTHLFGRDDLPAPPSVGSRLVSAMLGTLDEPDRVAPRLHQWWSSRVFWVEQADGLPRFETGLIPHPDKRRSRSAP</sequence>
<dbReference type="PANTHER" id="PTHR33337">
    <property type="entry name" value="GFA DOMAIN-CONTAINING PROTEIN"/>
    <property type="match status" value="1"/>
</dbReference>
<dbReference type="KEGG" id="rge:RGE_23250"/>
<dbReference type="eggNOG" id="COG3791">
    <property type="taxonomic scope" value="Bacteria"/>
</dbReference>
<dbReference type="GO" id="GO:0046872">
    <property type="term" value="F:metal ion binding"/>
    <property type="evidence" value="ECO:0007669"/>
    <property type="project" value="UniProtKB-KW"/>
</dbReference>
<protein>
    <submittedName>
        <fullName evidence="6">Putative lyase</fullName>
    </submittedName>
</protein>
<proteinExistence type="inferred from homology"/>
<keyword evidence="4 6" id="KW-0456">Lyase</keyword>
<dbReference type="STRING" id="983917.RGE_23250"/>
<reference evidence="6 7" key="1">
    <citation type="journal article" date="2012" name="J. Bacteriol.">
        <title>Complete genome sequence of phototrophic betaproteobacterium Rubrivivax gelatinosus IL144.</title>
        <authorList>
            <person name="Nagashima S."/>
            <person name="Kamimura A."/>
            <person name="Shimizu T."/>
            <person name="Nakamura-isaki S."/>
            <person name="Aono E."/>
            <person name="Sakamoto K."/>
            <person name="Ichikawa N."/>
            <person name="Nakazawa H."/>
            <person name="Sekine M."/>
            <person name="Yamazaki S."/>
            <person name="Fujita N."/>
            <person name="Shimada K."/>
            <person name="Hanada S."/>
            <person name="Nagashima K.V.P."/>
        </authorList>
    </citation>
    <scope>NUCLEOTIDE SEQUENCE [LARGE SCALE GENOMIC DNA]</scope>
    <source>
        <strain evidence="7">NBRC 100245 / IL144</strain>
    </source>
</reference>
<dbReference type="InterPro" id="IPR011057">
    <property type="entry name" value="Mss4-like_sf"/>
</dbReference>